<dbReference type="RefSeq" id="WP_221199508.1">
    <property type="nucleotide sequence ID" value="NZ_JACHWR010000001.1"/>
</dbReference>
<keyword evidence="2" id="KW-0808">Transferase</keyword>
<evidence type="ECO:0000256" key="1">
    <source>
        <dbReference type="SAM" id="MobiDB-lite"/>
    </source>
</evidence>
<dbReference type="Proteomes" id="UP000589626">
    <property type="component" value="Unassembled WGS sequence"/>
</dbReference>
<sequence>MALSGFRAQAHPQQTSRRWPADVDEVDDRATHPLDFADFSDRYGPFTVDVAAAAHNTKCDRYWTRKDDGTAQDWSGERVWCNPPYSDIAPWIRKAWACWASTSGITMLLPANRTEQSWWQLMVEPYRDRPGSPLRCEFLPGRMRFLKPGQTAVGPNQRPPFGCVLLVWDAGVNATLTYSADRIPAGGLFEEATS</sequence>
<dbReference type="GO" id="GO:0009007">
    <property type="term" value="F:site-specific DNA-methyltransferase (adenine-specific) activity"/>
    <property type="evidence" value="ECO:0007669"/>
    <property type="project" value="InterPro"/>
</dbReference>
<evidence type="ECO:0000313" key="3">
    <source>
        <dbReference type="Proteomes" id="UP000589626"/>
    </source>
</evidence>
<dbReference type="Pfam" id="PF05869">
    <property type="entry name" value="Dam"/>
    <property type="match status" value="1"/>
</dbReference>
<comment type="caution">
    <text evidence="2">The sequence shown here is derived from an EMBL/GenBank/DDBJ whole genome shotgun (WGS) entry which is preliminary data.</text>
</comment>
<dbReference type="GO" id="GO:0003677">
    <property type="term" value="F:DNA binding"/>
    <property type="evidence" value="ECO:0007669"/>
    <property type="project" value="InterPro"/>
</dbReference>
<accession>A0A7W4Z160</accession>
<organism evidence="2 3">
    <name type="scientific">Nocardioides soli</name>
    <dbReference type="NCBI Taxonomy" id="1036020"/>
    <lineage>
        <taxon>Bacteria</taxon>
        <taxon>Bacillati</taxon>
        <taxon>Actinomycetota</taxon>
        <taxon>Actinomycetes</taxon>
        <taxon>Propionibacteriales</taxon>
        <taxon>Nocardioidaceae</taxon>
        <taxon>Nocardioides</taxon>
    </lineage>
</organism>
<dbReference type="GO" id="GO:0009307">
    <property type="term" value="P:DNA restriction-modification system"/>
    <property type="evidence" value="ECO:0007669"/>
    <property type="project" value="InterPro"/>
</dbReference>
<dbReference type="InterPro" id="IPR008593">
    <property type="entry name" value="Dam_MeTrfase"/>
</dbReference>
<keyword evidence="3" id="KW-1185">Reference proteome</keyword>
<dbReference type="GO" id="GO:0032259">
    <property type="term" value="P:methylation"/>
    <property type="evidence" value="ECO:0007669"/>
    <property type="project" value="UniProtKB-KW"/>
</dbReference>
<proteinExistence type="predicted"/>
<feature type="region of interest" description="Disordered" evidence="1">
    <location>
        <begin position="1"/>
        <end position="21"/>
    </location>
</feature>
<protein>
    <submittedName>
        <fullName evidence="2">Phage N-6-adenine-methyltransferase</fullName>
    </submittedName>
</protein>
<gene>
    <name evidence="2" type="ORF">FHU40_000996</name>
</gene>
<dbReference type="EMBL" id="JACHWR010000001">
    <property type="protein sequence ID" value="MBB3041195.1"/>
    <property type="molecule type" value="Genomic_DNA"/>
</dbReference>
<name>A0A7W4Z160_9ACTN</name>
<keyword evidence="2" id="KW-0489">Methyltransferase</keyword>
<dbReference type="AlphaFoldDB" id="A0A7W4Z160"/>
<reference evidence="2 3" key="1">
    <citation type="submission" date="2020-08" db="EMBL/GenBank/DDBJ databases">
        <title>Sequencing the genomes of 1000 actinobacteria strains.</title>
        <authorList>
            <person name="Klenk H.-P."/>
        </authorList>
    </citation>
    <scope>NUCLEOTIDE SEQUENCE [LARGE SCALE GENOMIC DNA]</scope>
    <source>
        <strain evidence="2 3">DSM 105498</strain>
    </source>
</reference>
<evidence type="ECO:0000313" key="2">
    <source>
        <dbReference type="EMBL" id="MBB3041195.1"/>
    </source>
</evidence>